<dbReference type="PROSITE" id="PS51257">
    <property type="entry name" value="PROKAR_LIPOPROTEIN"/>
    <property type="match status" value="1"/>
</dbReference>
<dbReference type="SUPFAM" id="SSF48208">
    <property type="entry name" value="Six-hairpin glycosidases"/>
    <property type="match status" value="1"/>
</dbReference>
<dbReference type="InterPro" id="IPR012341">
    <property type="entry name" value="6hp_glycosidase-like_sf"/>
</dbReference>
<accession>A0A7V2AVZ8</accession>
<evidence type="ECO:0000259" key="1">
    <source>
        <dbReference type="Pfam" id="PF06202"/>
    </source>
</evidence>
<gene>
    <name evidence="2" type="ORF">ENO08_07315</name>
</gene>
<reference evidence="2" key="1">
    <citation type="journal article" date="2020" name="mSystems">
        <title>Genome- and Community-Level Interaction Insights into Carbon Utilization and Element Cycling Functions of Hydrothermarchaeota in Hydrothermal Sediment.</title>
        <authorList>
            <person name="Zhou Z."/>
            <person name="Liu Y."/>
            <person name="Xu W."/>
            <person name="Pan J."/>
            <person name="Luo Z.H."/>
            <person name="Li M."/>
        </authorList>
    </citation>
    <scope>NUCLEOTIDE SEQUENCE [LARGE SCALE GENOMIC DNA]</scope>
    <source>
        <strain evidence="2">SpSt-1233</strain>
    </source>
</reference>
<proteinExistence type="predicted"/>
<dbReference type="Gene3D" id="1.50.10.10">
    <property type="match status" value="1"/>
</dbReference>
<dbReference type="GO" id="GO:0004135">
    <property type="term" value="F:amylo-alpha-1,6-glucosidase activity"/>
    <property type="evidence" value="ECO:0007669"/>
    <property type="project" value="InterPro"/>
</dbReference>
<dbReference type="PANTHER" id="PTHR10569">
    <property type="entry name" value="GLYCOGEN DEBRANCHING ENZYME"/>
    <property type="match status" value="1"/>
</dbReference>
<evidence type="ECO:0000313" key="2">
    <source>
        <dbReference type="EMBL" id="HER44250.1"/>
    </source>
</evidence>
<organism evidence="2">
    <name type="scientific">Eiseniibacteriota bacterium</name>
    <dbReference type="NCBI Taxonomy" id="2212470"/>
    <lineage>
        <taxon>Bacteria</taxon>
        <taxon>Candidatus Eiseniibacteriota</taxon>
    </lineage>
</organism>
<dbReference type="PANTHER" id="PTHR10569:SF2">
    <property type="entry name" value="GLYCOGEN DEBRANCHING ENZYME"/>
    <property type="match status" value="1"/>
</dbReference>
<feature type="non-terminal residue" evidence="2">
    <location>
        <position position="526"/>
    </location>
</feature>
<feature type="domain" description="Glycogen debranching enzyme C-terminal" evidence="1">
    <location>
        <begin position="344"/>
        <end position="511"/>
    </location>
</feature>
<dbReference type="Proteomes" id="UP000886069">
    <property type="component" value="Unassembled WGS sequence"/>
</dbReference>
<dbReference type="GO" id="GO:0005980">
    <property type="term" value="P:glycogen catabolic process"/>
    <property type="evidence" value="ECO:0007669"/>
    <property type="project" value="InterPro"/>
</dbReference>
<protein>
    <recommendedName>
        <fullName evidence="1">Glycogen debranching enzyme C-terminal domain-containing protein</fullName>
    </recommendedName>
</protein>
<dbReference type="Pfam" id="PF06202">
    <property type="entry name" value="GDE_C"/>
    <property type="match status" value="1"/>
</dbReference>
<dbReference type="InterPro" id="IPR010401">
    <property type="entry name" value="AGL/Gdb1"/>
</dbReference>
<name>A0A7V2AVZ8_UNCEI</name>
<comment type="caution">
    <text evidence="2">The sequence shown here is derived from an EMBL/GenBank/DDBJ whole genome shotgun (WGS) entry which is preliminary data.</text>
</comment>
<dbReference type="EMBL" id="DSEC01000524">
    <property type="protein sequence ID" value="HER44250.1"/>
    <property type="molecule type" value="Genomic_DNA"/>
</dbReference>
<dbReference type="InterPro" id="IPR032790">
    <property type="entry name" value="GDE_C"/>
</dbReference>
<dbReference type="GO" id="GO:0004134">
    <property type="term" value="F:4-alpha-glucanotransferase activity"/>
    <property type="evidence" value="ECO:0007669"/>
    <property type="project" value="InterPro"/>
</dbReference>
<dbReference type="InterPro" id="IPR008928">
    <property type="entry name" value="6-hairpin_glycosidase_sf"/>
</dbReference>
<dbReference type="AlphaFoldDB" id="A0A7V2AVZ8"/>
<sequence length="526" mass="59005">MPGKYTVAAAAALIMIAGCSGVRTWSAKEMEEDLTGESFVEEPFEVRGLWEIQVDGGRSREYITTNKVATHFSCETNSRNLRSYHGLYCAMHEYVDSWDLRSGGTLLNPDEVTHARAYPHTLYRWYESERIMEEIMLPDGENGLAVRFTGLLADTCSLAPWVDMRFIWDVPRPDYMIFWEKKNNVLLISRSDDPFERGRPRWIAVGSDAALDFEPDERFEDRTYPKDMARKAMGRTSPFTPGRLTFVPSGDSVKEVLFAFGLGETESEAVEQAGRILEQRTEMKSAKYARLAGKLGISDRKTPRTGAPPEGMESAAFRQLPADYQRNFKAYCWARASMDNLIMDQRGRGIYAGFHWFPNYWGRDSFISLPGACLATEEFETAGEILASFMEYQQTGPESPRLGRMPNIVNPGDLQYAGVDGTWWFVRAAWKYYLATGDREFLLEAWPRIELAVNGALEKAVDHRGFLTHGDGETWMDAGGESNPFSPRGDRAVEVQALFHHGLLAGALWAEAVSAEGGDTGGTAEA</sequence>